<gene>
    <name evidence="1" type="ORF">SAMN02745910_00073</name>
</gene>
<dbReference type="EMBL" id="FOXX01000001">
    <property type="protein sequence ID" value="SFQ05865.1"/>
    <property type="molecule type" value="Genomic_DNA"/>
</dbReference>
<keyword evidence="2" id="KW-1185">Reference proteome</keyword>
<proteinExistence type="predicted"/>
<dbReference type="Gene3D" id="1.20.5.490">
    <property type="entry name" value="Single helix bin"/>
    <property type="match status" value="1"/>
</dbReference>
<dbReference type="Proteomes" id="UP000182762">
    <property type="component" value="Unassembled WGS sequence"/>
</dbReference>
<organism evidence="1 2">
    <name type="scientific">Priestia endophytica DSM 13796</name>
    <dbReference type="NCBI Taxonomy" id="1121089"/>
    <lineage>
        <taxon>Bacteria</taxon>
        <taxon>Bacillati</taxon>
        <taxon>Bacillota</taxon>
        <taxon>Bacilli</taxon>
        <taxon>Bacillales</taxon>
        <taxon>Bacillaceae</taxon>
        <taxon>Priestia</taxon>
    </lineage>
</organism>
<protein>
    <recommendedName>
        <fullName evidence="3">CcmD family protein</fullName>
    </recommendedName>
</protein>
<accession>A0A1I5VEG1</accession>
<dbReference type="RefSeq" id="WP_264158235.1">
    <property type="nucleotide sequence ID" value="NZ_FOXX01000001.1"/>
</dbReference>
<name>A0A1I5VEG1_9BACI</name>
<evidence type="ECO:0000313" key="1">
    <source>
        <dbReference type="EMBL" id="SFQ05865.1"/>
    </source>
</evidence>
<sequence>MEYAGFALAIAAFIFVTELQSKVKKLEKRVKELENEAKSS</sequence>
<comment type="caution">
    <text evidence="1">The sequence shown here is derived from an EMBL/GenBank/DDBJ whole genome shotgun (WGS) entry which is preliminary data.</text>
</comment>
<evidence type="ECO:0000313" key="2">
    <source>
        <dbReference type="Proteomes" id="UP000182762"/>
    </source>
</evidence>
<reference evidence="1 2" key="1">
    <citation type="submission" date="2016-10" db="EMBL/GenBank/DDBJ databases">
        <authorList>
            <person name="Varghese N."/>
            <person name="Submissions S."/>
        </authorList>
    </citation>
    <scope>NUCLEOTIDE SEQUENCE [LARGE SCALE GENOMIC DNA]</scope>
    <source>
        <strain evidence="1 2">DSM 13796</strain>
    </source>
</reference>
<evidence type="ECO:0008006" key="3">
    <source>
        <dbReference type="Google" id="ProtNLM"/>
    </source>
</evidence>
<dbReference type="GeneID" id="93713979"/>